<dbReference type="GO" id="GO:0031419">
    <property type="term" value="F:cobalamin binding"/>
    <property type="evidence" value="ECO:0007669"/>
    <property type="project" value="UniProtKB-UniRule"/>
</dbReference>
<comment type="subunit">
    <text evidence="8">The basic unit is a heterodimer which dimerizes to form tetramers. The heterotetramers trimerize; 6 large subunits form a core ring with 6 small subunits projecting outwards.</text>
</comment>
<dbReference type="EC" id="4.3.1.7" evidence="6 8"/>
<dbReference type="InterPro" id="IPR042251">
    <property type="entry name" value="EutC_C"/>
</dbReference>
<keyword evidence="1 8" id="KW-0846">Cobalamin</keyword>
<evidence type="ECO:0000256" key="4">
    <source>
        <dbReference type="ARBA" id="ARBA00024446"/>
    </source>
</evidence>
<feature type="binding site" evidence="8">
    <location>
        <position position="199"/>
    </location>
    <ligand>
        <name>adenosylcob(III)alamin</name>
        <dbReference type="ChEBI" id="CHEBI:18408"/>
    </ligand>
</feature>
<dbReference type="PANTHER" id="PTHR39330">
    <property type="entry name" value="ETHANOLAMINE AMMONIA-LYASE LIGHT CHAIN"/>
    <property type="match status" value="1"/>
</dbReference>
<name>A0A1G8KF45_9CLOT</name>
<comment type="subcellular location">
    <subcellularLocation>
        <location evidence="8">Bacterial microcompartment</location>
    </subcellularLocation>
</comment>
<dbReference type="HAMAP" id="MF_00601">
    <property type="entry name" value="EutC"/>
    <property type="match status" value="1"/>
</dbReference>
<accession>A0A1G8KF45</accession>
<dbReference type="RefSeq" id="WP_031577844.1">
    <property type="nucleotide sequence ID" value="NZ_FNDZ01000002.1"/>
</dbReference>
<evidence type="ECO:0000256" key="2">
    <source>
        <dbReference type="ARBA" id="ARBA00023239"/>
    </source>
</evidence>
<dbReference type="EMBL" id="FNDZ01000002">
    <property type="protein sequence ID" value="SDI42054.1"/>
    <property type="molecule type" value="Genomic_DNA"/>
</dbReference>
<evidence type="ECO:0000256" key="3">
    <source>
        <dbReference type="ARBA" id="ARBA00023285"/>
    </source>
</evidence>
<evidence type="ECO:0000256" key="8">
    <source>
        <dbReference type="HAMAP-Rule" id="MF_00601"/>
    </source>
</evidence>
<dbReference type="Pfam" id="PF05985">
    <property type="entry name" value="EutC"/>
    <property type="match status" value="1"/>
</dbReference>
<comment type="pathway">
    <text evidence="8">Amine and polyamine degradation; ethanolamine degradation.</text>
</comment>
<comment type="function">
    <text evidence="8">Catalyzes the deamination of various vicinal amino-alcohols to oxo compounds. Allows this organism to utilize ethanolamine as the sole source of nitrogen and carbon in the presence of external vitamin B12.</text>
</comment>
<dbReference type="InterPro" id="IPR009246">
    <property type="entry name" value="EutC"/>
</dbReference>
<dbReference type="AlphaFoldDB" id="A0A1G8KF45"/>
<keyword evidence="3 8" id="KW-0170">Cobalt</keyword>
<dbReference type="GO" id="GO:0009350">
    <property type="term" value="C:ethanolamine ammonia-lyase complex"/>
    <property type="evidence" value="ECO:0007669"/>
    <property type="project" value="UniProtKB-UniRule"/>
</dbReference>
<sequence length="286" mass="31832">MITDQELRAVIEKVMKEMGKEESTGEKSAPVDDGTIRDITAKPIQEVFYVPNPKNRDQYMKLKKKTPARVGIWRTGPRNTTETLLRFRADHAVAQDAVWSHVDEDFLKELNLPMVQTKIHDKEEYITRPDLGRQFDEENTKKIKEIAKAKPRVQIIVADGLSSTAIEANLKDILPAIMSGLKGYGIECGTPFFIKYGRVGSMDEVSQALDAELTILLIGERPGLATGESMSCYMTYRAYPGIPEAKRTVVSNIHKEGTPATEAGAHIASLIKIMLEKKMTGVGLNL</sequence>
<dbReference type="NCBIfam" id="NF003971">
    <property type="entry name" value="PRK05465.1"/>
    <property type="match status" value="1"/>
</dbReference>
<evidence type="ECO:0000313" key="10">
    <source>
        <dbReference type="Proteomes" id="UP000183255"/>
    </source>
</evidence>
<dbReference type="FunFam" id="3.40.50.11240:FF:000001">
    <property type="entry name" value="Ethanolamine ammonia-lyase light chain"/>
    <property type="match status" value="1"/>
</dbReference>
<comment type="cofactor">
    <cofactor evidence="8">
        <name>adenosylcob(III)alamin</name>
        <dbReference type="ChEBI" id="CHEBI:18408"/>
    </cofactor>
    <text evidence="8">Binds between the large and small subunits.</text>
</comment>
<dbReference type="InterPro" id="IPR042255">
    <property type="entry name" value="EutC_N"/>
</dbReference>
<dbReference type="PIRSF" id="PIRSF018982">
    <property type="entry name" value="EutC"/>
    <property type="match status" value="1"/>
</dbReference>
<dbReference type="UniPathway" id="UPA00560"/>
<dbReference type="FunFam" id="1.10.30.40:FF:000001">
    <property type="entry name" value="Ethanolamine ammonia-lyase light chain"/>
    <property type="match status" value="1"/>
</dbReference>
<dbReference type="GO" id="GO:0008851">
    <property type="term" value="F:ethanolamine ammonia-lyase activity"/>
    <property type="evidence" value="ECO:0007669"/>
    <property type="project" value="UniProtKB-UniRule"/>
</dbReference>
<comment type="catalytic activity">
    <reaction evidence="5 8">
        <text>ethanolamine = acetaldehyde + NH4(+)</text>
        <dbReference type="Rhea" id="RHEA:15313"/>
        <dbReference type="ChEBI" id="CHEBI:15343"/>
        <dbReference type="ChEBI" id="CHEBI:28938"/>
        <dbReference type="ChEBI" id="CHEBI:57603"/>
        <dbReference type="EC" id="4.3.1.7"/>
    </reaction>
</comment>
<evidence type="ECO:0000313" key="9">
    <source>
        <dbReference type="EMBL" id="SDI42054.1"/>
    </source>
</evidence>
<dbReference type="GO" id="GO:0031471">
    <property type="term" value="C:ethanolamine degradation polyhedral organelle"/>
    <property type="evidence" value="ECO:0007669"/>
    <property type="project" value="UniProtKB-UniRule"/>
</dbReference>
<dbReference type="Proteomes" id="UP000183255">
    <property type="component" value="Unassembled WGS sequence"/>
</dbReference>
<dbReference type="GO" id="GO:0046336">
    <property type="term" value="P:ethanolamine catabolic process"/>
    <property type="evidence" value="ECO:0007669"/>
    <property type="project" value="UniProtKB-UniRule"/>
</dbReference>
<dbReference type="PANTHER" id="PTHR39330:SF1">
    <property type="entry name" value="ETHANOLAMINE AMMONIA-LYASE SMALL SUBUNIT"/>
    <property type="match status" value="1"/>
</dbReference>
<proteinExistence type="inferred from homology"/>
<organism evidence="9 10">
    <name type="scientific">Proteiniclasticum ruminis</name>
    <dbReference type="NCBI Taxonomy" id="398199"/>
    <lineage>
        <taxon>Bacteria</taxon>
        <taxon>Bacillati</taxon>
        <taxon>Bacillota</taxon>
        <taxon>Clostridia</taxon>
        <taxon>Eubacteriales</taxon>
        <taxon>Clostridiaceae</taxon>
        <taxon>Proteiniclasticum</taxon>
    </lineage>
</organism>
<evidence type="ECO:0000256" key="6">
    <source>
        <dbReference type="ARBA" id="ARBA00067005"/>
    </source>
</evidence>
<evidence type="ECO:0000256" key="1">
    <source>
        <dbReference type="ARBA" id="ARBA00022628"/>
    </source>
</evidence>
<keyword evidence="2 8" id="KW-0456">Lyase</keyword>
<dbReference type="Gene3D" id="3.40.50.11240">
    <property type="entry name" value="Ethanolamine ammonia-lyase light chain (EutC)"/>
    <property type="match status" value="1"/>
</dbReference>
<comment type="similarity">
    <text evidence="8">Belongs to the EutC family.</text>
</comment>
<evidence type="ECO:0000256" key="7">
    <source>
        <dbReference type="ARBA" id="ARBA00069181"/>
    </source>
</evidence>
<evidence type="ECO:0000256" key="5">
    <source>
        <dbReference type="ARBA" id="ARBA00052081"/>
    </source>
</evidence>
<dbReference type="GO" id="GO:0006520">
    <property type="term" value="P:amino acid metabolic process"/>
    <property type="evidence" value="ECO:0007669"/>
    <property type="project" value="InterPro"/>
</dbReference>
<reference evidence="9 10" key="1">
    <citation type="submission" date="2016-10" db="EMBL/GenBank/DDBJ databases">
        <authorList>
            <person name="de Groot N.N."/>
        </authorList>
    </citation>
    <scope>NUCLEOTIDE SEQUENCE [LARGE SCALE GENOMIC DNA]</scope>
    <source>
        <strain evidence="9 10">CGMCC 1.5058</strain>
    </source>
</reference>
<gene>
    <name evidence="8" type="primary">eutC</name>
    <name evidence="9" type="ORF">SAMN05421804_102299</name>
</gene>
<feature type="binding site" evidence="8">
    <location>
        <position position="220"/>
    </location>
    <ligand>
        <name>adenosylcob(III)alamin</name>
        <dbReference type="ChEBI" id="CHEBI:18408"/>
    </ligand>
</feature>
<keyword evidence="4 8" id="KW-1283">Bacterial microcompartment</keyword>
<protein>
    <recommendedName>
        <fullName evidence="7 8">Ethanolamine ammonia-lyase small subunit</fullName>
        <shortName evidence="8">EAL small subunit</shortName>
        <ecNumber evidence="6 8">4.3.1.7</ecNumber>
    </recommendedName>
</protein>
<dbReference type="Gene3D" id="1.10.30.40">
    <property type="entry name" value="Ethanolamine ammonia-lyase light chain (EutC), N-terminal domain"/>
    <property type="match status" value="1"/>
</dbReference>